<comment type="caution">
    <text evidence="1">The sequence shown here is derived from an EMBL/GenBank/DDBJ whole genome shotgun (WGS) entry which is preliminary data.</text>
</comment>
<keyword evidence="2" id="KW-1185">Reference proteome</keyword>
<evidence type="ECO:0008006" key="3">
    <source>
        <dbReference type="Google" id="ProtNLM"/>
    </source>
</evidence>
<dbReference type="OrthoDB" id="2584775at2"/>
<name>A0A3A1VJ22_9BACL</name>
<protein>
    <recommendedName>
        <fullName evidence="3">GNAT family N-acetyltransferase</fullName>
    </recommendedName>
</protein>
<evidence type="ECO:0000313" key="2">
    <source>
        <dbReference type="Proteomes" id="UP000266482"/>
    </source>
</evidence>
<dbReference type="Proteomes" id="UP000266482">
    <property type="component" value="Unassembled WGS sequence"/>
</dbReference>
<evidence type="ECO:0000313" key="1">
    <source>
        <dbReference type="EMBL" id="RIX59722.1"/>
    </source>
</evidence>
<dbReference type="SUPFAM" id="SSF55729">
    <property type="entry name" value="Acyl-CoA N-acyltransferases (Nat)"/>
    <property type="match status" value="1"/>
</dbReference>
<dbReference type="EMBL" id="QXQA01000002">
    <property type="protein sequence ID" value="RIX59722.1"/>
    <property type="molecule type" value="Genomic_DNA"/>
</dbReference>
<organism evidence="1 2">
    <name type="scientific">Paenibacillus nanensis</name>
    <dbReference type="NCBI Taxonomy" id="393251"/>
    <lineage>
        <taxon>Bacteria</taxon>
        <taxon>Bacillati</taxon>
        <taxon>Bacillota</taxon>
        <taxon>Bacilli</taxon>
        <taxon>Bacillales</taxon>
        <taxon>Paenibacillaceae</taxon>
        <taxon>Paenibacillus</taxon>
    </lineage>
</organism>
<gene>
    <name evidence="1" type="ORF">D3P08_06240</name>
</gene>
<sequence length="184" mass="21465">MIIQVTNEFQKALFDGIWKKVWDEKGFEHEHSNGDSFLLYVEGRAAGTIQFVPLDFQGNGREFEKLCDGSRIDALKAYPGQVFIIDKFAIAKEFRSTRALDMLMFSLFEYAEKNRQLYAVALLDPLFYRLIRFQYHFKVEKIGSRVYYKGADVIPILMDGRHFLEQKSRYGWYREVAAALSEGC</sequence>
<accession>A0A3A1VJ22</accession>
<reference evidence="1 2" key="1">
    <citation type="submission" date="2018-09" db="EMBL/GenBank/DDBJ databases">
        <title>Paenibacillus aracenensis nov. sp. isolated from a cave in southern Spain.</title>
        <authorList>
            <person name="Jurado V."/>
            <person name="Gutierrez-Patricio S."/>
            <person name="Gonzalez-Pimentel J.L."/>
            <person name="Miller A.Z."/>
            <person name="Laiz L."/>
            <person name="Saiz-Jimenez C."/>
        </authorList>
    </citation>
    <scope>NUCLEOTIDE SEQUENCE [LARGE SCALE GENOMIC DNA]</scope>
    <source>
        <strain evidence="1 2">DSM 22867</strain>
    </source>
</reference>
<dbReference type="InterPro" id="IPR016181">
    <property type="entry name" value="Acyl_CoA_acyltransferase"/>
</dbReference>
<proteinExistence type="predicted"/>
<dbReference type="Gene3D" id="3.40.630.30">
    <property type="match status" value="1"/>
</dbReference>
<dbReference type="AlphaFoldDB" id="A0A3A1VJ22"/>
<dbReference type="RefSeq" id="WP_119598554.1">
    <property type="nucleotide sequence ID" value="NZ_QXQA01000002.1"/>
</dbReference>